<evidence type="ECO:0000313" key="2">
    <source>
        <dbReference type="Proteomes" id="UP000306196"/>
    </source>
</evidence>
<reference evidence="1 2" key="1">
    <citation type="submission" date="2019-05" db="EMBL/GenBank/DDBJ databases">
        <title>Verrucobacter flavum gen. nov., sp. nov. a new member of the family Verrucomicrobiaceae.</title>
        <authorList>
            <person name="Szuroczki S."/>
            <person name="Abbaszade G."/>
            <person name="Szabo A."/>
            <person name="Felfoldi T."/>
            <person name="Schumann P."/>
            <person name="Boka K."/>
            <person name="Keki Z."/>
            <person name="Toumi M."/>
            <person name="Toth E."/>
        </authorList>
    </citation>
    <scope>NUCLEOTIDE SEQUENCE [LARGE SCALE GENOMIC DNA]</scope>
    <source>
        <strain evidence="1 2">MG-N-17</strain>
    </source>
</reference>
<dbReference type="RefSeq" id="WP_138085685.1">
    <property type="nucleotide sequence ID" value="NZ_VAUV01000005.1"/>
</dbReference>
<keyword evidence="2" id="KW-1185">Reference proteome</keyword>
<name>A0A5R8KGN6_9BACT</name>
<dbReference type="OrthoDB" id="195567at2"/>
<protein>
    <submittedName>
        <fullName evidence="1">Uncharacterized protein</fullName>
    </submittedName>
</protein>
<dbReference type="AlphaFoldDB" id="A0A5R8KGN6"/>
<dbReference type="Proteomes" id="UP000306196">
    <property type="component" value="Unassembled WGS sequence"/>
</dbReference>
<evidence type="ECO:0000313" key="1">
    <source>
        <dbReference type="EMBL" id="TLD71473.1"/>
    </source>
</evidence>
<gene>
    <name evidence="1" type="ORF">FEM03_08075</name>
</gene>
<proteinExistence type="predicted"/>
<organism evidence="1 2">
    <name type="scientific">Phragmitibacter flavus</name>
    <dbReference type="NCBI Taxonomy" id="2576071"/>
    <lineage>
        <taxon>Bacteria</taxon>
        <taxon>Pseudomonadati</taxon>
        <taxon>Verrucomicrobiota</taxon>
        <taxon>Verrucomicrobiia</taxon>
        <taxon>Verrucomicrobiales</taxon>
        <taxon>Verrucomicrobiaceae</taxon>
        <taxon>Phragmitibacter</taxon>
    </lineage>
</organism>
<dbReference type="EMBL" id="VAUV01000005">
    <property type="protein sequence ID" value="TLD71473.1"/>
    <property type="molecule type" value="Genomic_DNA"/>
</dbReference>
<accession>A0A5R8KGN6</accession>
<comment type="caution">
    <text evidence="1">The sequence shown here is derived from an EMBL/GenBank/DDBJ whole genome shotgun (WGS) entry which is preliminary data.</text>
</comment>
<sequence length="289" mass="33125">MSSISGLDEAFYGRLLKEIERLEGVLAFGNVADASVRSALELYIQSAKKQVAHFEVIEKEAIEEKKKSGEIALEIAAQKAQMETALNEQERAQFQSFLEQEYFTKADFGKLESFYTKSWDKLTDQGKDEMSHRVWEGVRREEYQFSELPDIVKEKEAERLNQRLLDPRKMTPELQAIPERDRDDFTEAWGRKQREEAYEILDRPTFAENLVVKRTEDKSQFANVTDVQIADKLIANKVEKPASQPSPSAIELMDSNKIKFEELTIIESPMLAAPLSNLKQQAEGNAVKK</sequence>